<feature type="glycosylation site" description="N-linked (GlcNAc...) asparagine" evidence="21">
    <location>
        <position position="663"/>
    </location>
</feature>
<evidence type="ECO:0000313" key="25">
    <source>
        <dbReference type="Ensembl" id="ENSEASP00005053130.1"/>
    </source>
</evidence>
<dbReference type="Pfam" id="PF05986">
    <property type="entry name" value="ADAMTS_spacer1"/>
    <property type="match status" value="1"/>
</dbReference>
<gene>
    <name evidence="25" type="primary">ADAMTS1</name>
</gene>
<feature type="binding site" evidence="19">
    <location>
        <position position="408"/>
    </location>
    <ligand>
        <name>Ca(2+)</name>
        <dbReference type="ChEBI" id="CHEBI:29108"/>
        <label>2</label>
    </ligand>
</feature>
<evidence type="ECO:0000256" key="6">
    <source>
        <dbReference type="ARBA" id="ARBA00022685"/>
    </source>
</evidence>
<feature type="binding site" evidence="19">
    <location>
        <position position="260"/>
    </location>
    <ligand>
        <name>Ca(2+)</name>
        <dbReference type="ChEBI" id="CHEBI:29108"/>
        <label>2</label>
    </ligand>
</feature>
<dbReference type="GeneTree" id="ENSGT00940000156815"/>
<evidence type="ECO:0000256" key="12">
    <source>
        <dbReference type="ARBA" id="ARBA00022837"/>
    </source>
</evidence>
<dbReference type="PRINTS" id="PR01705">
    <property type="entry name" value="TSP1REPEAT"/>
</dbReference>
<feature type="binding site" evidence="19">
    <location>
        <position position="408"/>
    </location>
    <ligand>
        <name>Ca(2+)</name>
        <dbReference type="ChEBI" id="CHEBI:29108"/>
        <label>1</label>
    </ligand>
</feature>
<dbReference type="PROSITE" id="PS50092">
    <property type="entry name" value="TSP1"/>
    <property type="match status" value="3"/>
</dbReference>
<keyword evidence="12 19" id="KW-0106">Calcium</keyword>
<dbReference type="InterPro" id="IPR050439">
    <property type="entry name" value="ADAMTS_ADAMTS-like"/>
</dbReference>
<feature type="domain" description="Peptidase M12B" evidence="24">
    <location>
        <begin position="257"/>
        <end position="406"/>
    </location>
</feature>
<dbReference type="Pfam" id="PF00090">
    <property type="entry name" value="TSP_1"/>
    <property type="match status" value="1"/>
</dbReference>
<comment type="subcellular location">
    <subcellularLocation>
        <location evidence="1">Secreted</location>
        <location evidence="1">Extracellular space</location>
        <location evidence="1">Extracellular matrix</location>
    </subcellularLocation>
</comment>
<evidence type="ECO:0000256" key="21">
    <source>
        <dbReference type="PIRSR" id="PIRSR613274-4"/>
    </source>
</evidence>
<dbReference type="Gene3D" id="3.40.1620.60">
    <property type="match status" value="1"/>
</dbReference>
<feature type="disulfide bond" evidence="20">
    <location>
        <begin position="514"/>
        <end position="551"/>
    </location>
</feature>
<keyword evidence="2" id="KW-0964">Secreted</keyword>
<keyword evidence="3" id="KW-0272">Extracellular matrix</keyword>
<feature type="binding site" evidence="19">
    <location>
        <position position="350"/>
    </location>
    <ligand>
        <name>Ca(2+)</name>
        <dbReference type="ChEBI" id="CHEBI:29108"/>
        <label>1</label>
    </ligand>
</feature>
<feature type="disulfide bond" evidence="20">
    <location>
        <begin position="361"/>
        <end position="366"/>
    </location>
</feature>
<evidence type="ECO:0000256" key="16">
    <source>
        <dbReference type="ARBA" id="ARBA00023180"/>
    </source>
</evidence>
<feature type="binding site" evidence="19">
    <location>
        <position position="343"/>
    </location>
    <ligand>
        <name>Ca(2+)</name>
        <dbReference type="ChEBI" id="CHEBI:29108"/>
        <label>1</label>
    </ligand>
</feature>
<keyword evidence="5" id="KW-0358">Heparin-binding</keyword>
<dbReference type="AlphaFoldDB" id="A0A9L0JVH1"/>
<evidence type="ECO:0000256" key="13">
    <source>
        <dbReference type="ARBA" id="ARBA00023049"/>
    </source>
</evidence>
<dbReference type="PRINTS" id="PR01858">
    <property type="entry name" value="ADAMTS1"/>
</dbReference>
<evidence type="ECO:0000256" key="1">
    <source>
        <dbReference type="ARBA" id="ARBA00004498"/>
    </source>
</evidence>
<name>A0A9L0JVH1_EQUAS</name>
<feature type="region of interest" description="Disordered" evidence="23">
    <location>
        <begin position="177"/>
        <end position="249"/>
    </location>
</feature>
<evidence type="ECO:0000259" key="24">
    <source>
        <dbReference type="PROSITE" id="PS50215"/>
    </source>
</evidence>
<dbReference type="InterPro" id="IPR001590">
    <property type="entry name" value="Peptidase_M12B"/>
</dbReference>
<feature type="disulfide bond" evidence="20">
    <location>
        <begin position="442"/>
        <end position="464"/>
    </location>
</feature>
<dbReference type="InterPro" id="IPR013273">
    <property type="entry name" value="ADAMTS/ADAMTS-like"/>
</dbReference>
<dbReference type="GO" id="GO:0008201">
    <property type="term" value="F:heparin binding"/>
    <property type="evidence" value="ECO:0007669"/>
    <property type="project" value="UniProtKB-KW"/>
</dbReference>
<reference evidence="25" key="3">
    <citation type="submission" date="2025-09" db="UniProtKB">
        <authorList>
            <consortium name="Ensembl"/>
        </authorList>
    </citation>
    <scope>IDENTIFICATION</scope>
</reference>
<comment type="caution">
    <text evidence="22">Lacks conserved residue(s) required for the propagation of feature annotation.</text>
</comment>
<evidence type="ECO:0000256" key="3">
    <source>
        <dbReference type="ARBA" id="ARBA00022530"/>
    </source>
</evidence>
<dbReference type="InterPro" id="IPR036383">
    <property type="entry name" value="TSP1_rpt_sf"/>
</dbReference>
<accession>A0A9L0JVH1</accession>
<dbReference type="FunFam" id="2.20.100.10:FF:000006">
    <property type="entry name" value="A disintegrin and metalloproteinase with thrombospondin motifs 1"/>
    <property type="match status" value="1"/>
</dbReference>
<feature type="binding site" evidence="19">
    <location>
        <position position="400"/>
    </location>
    <ligand>
        <name>Zn(2+)</name>
        <dbReference type="ChEBI" id="CHEBI:29105"/>
        <note>catalytic</note>
    </ligand>
</feature>
<evidence type="ECO:0000256" key="11">
    <source>
        <dbReference type="ARBA" id="ARBA00022833"/>
    </source>
</evidence>
<dbReference type="InterPro" id="IPR006586">
    <property type="entry name" value="ADAM_Cys-rich"/>
</dbReference>
<dbReference type="InterPro" id="IPR010294">
    <property type="entry name" value="ADAMTS_spacer1"/>
</dbReference>
<dbReference type="Pfam" id="PF01421">
    <property type="entry name" value="Reprolysin"/>
    <property type="match status" value="1"/>
</dbReference>
<dbReference type="SMART" id="SM00608">
    <property type="entry name" value="ACR"/>
    <property type="match status" value="1"/>
</dbReference>
<keyword evidence="10" id="KW-0378">Hydrolase</keyword>
<dbReference type="SUPFAM" id="SSF55486">
    <property type="entry name" value="Metalloproteases ('zincins'), catalytic domain"/>
    <property type="match status" value="1"/>
</dbReference>
<evidence type="ECO:0000256" key="23">
    <source>
        <dbReference type="SAM" id="MobiDB-lite"/>
    </source>
</evidence>
<dbReference type="Ensembl" id="ENSEAST00005059257.1">
    <property type="protein sequence ID" value="ENSEASP00005053130.1"/>
    <property type="gene ID" value="ENSEASG00005008155.2"/>
</dbReference>
<dbReference type="Proteomes" id="UP000694387">
    <property type="component" value="Chromosome 18"/>
</dbReference>
<evidence type="ECO:0000256" key="15">
    <source>
        <dbReference type="ARBA" id="ARBA00023157"/>
    </source>
</evidence>
<evidence type="ECO:0000256" key="2">
    <source>
        <dbReference type="ARBA" id="ARBA00022525"/>
    </source>
</evidence>
<keyword evidence="15 20" id="KW-1015">Disulfide bond</keyword>
<organism evidence="25 26">
    <name type="scientific">Equus asinus</name>
    <name type="common">Donkey</name>
    <name type="synonym">Equus africanus asinus</name>
    <dbReference type="NCBI Taxonomy" id="9793"/>
    <lineage>
        <taxon>Eukaryota</taxon>
        <taxon>Metazoa</taxon>
        <taxon>Chordata</taxon>
        <taxon>Craniata</taxon>
        <taxon>Vertebrata</taxon>
        <taxon>Euteleostomi</taxon>
        <taxon>Mammalia</taxon>
        <taxon>Eutheria</taxon>
        <taxon>Laurasiatheria</taxon>
        <taxon>Perissodactyla</taxon>
        <taxon>Equidae</taxon>
        <taxon>Equus</taxon>
    </lineage>
</organism>
<dbReference type="PANTHER" id="PTHR13723:SF40">
    <property type="entry name" value="A DISINTEGRIN AND METALLOPROTEINASE WITH THROMBOSPONDIN MOTIFS 1"/>
    <property type="match status" value="1"/>
</dbReference>
<comment type="cofactor">
    <cofactor evidence="19">
        <name>Zn(2+)</name>
        <dbReference type="ChEBI" id="CHEBI:29105"/>
    </cofactor>
    <text evidence="19">Binds 1 zinc ion per subunit.</text>
</comment>
<dbReference type="InterPro" id="IPR013274">
    <property type="entry name" value="Pept_M12B_ADAM-TS1"/>
</dbReference>
<dbReference type="GO" id="GO:0006508">
    <property type="term" value="P:proteolysis"/>
    <property type="evidence" value="ECO:0007669"/>
    <property type="project" value="UniProtKB-KW"/>
</dbReference>
<feature type="glycosylation site" description="N-linked (GlcNAc...) asparagine" evidence="21">
    <location>
        <position position="490"/>
    </location>
</feature>
<feature type="disulfide bond" evidence="20">
    <location>
        <begin position="332"/>
        <end position="384"/>
    </location>
</feature>
<dbReference type="Pfam" id="PF19030">
    <property type="entry name" value="TSP1_ADAMTS"/>
    <property type="match status" value="2"/>
</dbReference>
<evidence type="ECO:0000256" key="7">
    <source>
        <dbReference type="ARBA" id="ARBA00022723"/>
    </source>
</evidence>
<reference evidence="25 26" key="1">
    <citation type="journal article" date="2020" name="Nat. Commun.">
        <title>Donkey genomes provide new insights into domestication and selection for coat color.</title>
        <authorList>
            <person name="Wang"/>
            <person name="C."/>
            <person name="Li"/>
            <person name="H."/>
            <person name="Guo"/>
            <person name="Y."/>
            <person name="Huang"/>
            <person name="J."/>
            <person name="Sun"/>
            <person name="Y."/>
            <person name="Min"/>
            <person name="J."/>
            <person name="Wang"/>
            <person name="J."/>
            <person name="Fang"/>
            <person name="X."/>
            <person name="Zhao"/>
            <person name="Z."/>
            <person name="Wang"/>
            <person name="S."/>
            <person name="Zhang"/>
            <person name="Y."/>
            <person name="Liu"/>
            <person name="Q."/>
            <person name="Jiang"/>
            <person name="Q."/>
            <person name="Wang"/>
            <person name="X."/>
            <person name="Guo"/>
            <person name="Y."/>
            <person name="Yang"/>
            <person name="C."/>
            <person name="Wang"/>
            <person name="Y."/>
            <person name="Tian"/>
            <person name="F."/>
            <person name="Zhuang"/>
            <person name="G."/>
            <person name="Fan"/>
            <person name="Y."/>
            <person name="Gao"/>
            <person name="Q."/>
            <person name="Li"/>
            <person name="Y."/>
            <person name="Ju"/>
            <person name="Z."/>
            <person name="Li"/>
            <person name="J."/>
            <person name="Li"/>
            <person name="R."/>
            <person name="Hou"/>
            <person name="M."/>
            <person name="Yang"/>
            <person name="G."/>
            <person name="Liu"/>
            <person name="G."/>
            <person name="Liu"/>
            <person name="W."/>
            <person name="Guo"/>
            <person name="J."/>
            <person name="Pan"/>
            <person name="S."/>
            <person name="Fan"/>
            <person name="G."/>
            <person name="Zhang"/>
            <person name="W."/>
            <person name="Zhang"/>
            <person name="R."/>
            <person name="Yu"/>
            <person name="J."/>
            <person name="Zhang"/>
            <person name="X."/>
            <person name="Yin"/>
            <person name="Q."/>
            <person name="Ji"/>
            <person name="C."/>
            <person name="Jin"/>
            <person name="Y."/>
            <person name="Yue"/>
            <person name="G."/>
            <person name="Liu"/>
            <person name="M."/>
            <person name="Xu"/>
            <person name="J."/>
            <person name="Liu"/>
            <person name="S."/>
            <person name="Jordana"/>
            <person name="J."/>
            <person name="Noce"/>
            <person name="A."/>
            <person name="Amills"/>
            <person name="M."/>
            <person name="Wu"/>
            <person name="D.D."/>
            <person name="Li"/>
            <person name="S."/>
            <person name="Zhou"/>
            <person name="X. and Zhong"/>
            <person name="J."/>
        </authorList>
    </citation>
    <scope>NUCLEOTIDE SEQUENCE [LARGE SCALE GENOMIC DNA]</scope>
</reference>
<dbReference type="PANTHER" id="PTHR13723">
    <property type="entry name" value="ADAMTS A DISINTEGRIN AND METALLOPROTEASE WITH THROMBOSPONDIN MOTIFS PROTEASE"/>
    <property type="match status" value="1"/>
</dbReference>
<evidence type="ECO:0000256" key="22">
    <source>
        <dbReference type="PROSITE-ProRule" id="PRU00276"/>
    </source>
</evidence>
<dbReference type="InterPro" id="IPR024079">
    <property type="entry name" value="MetalloPept_cat_dom_sf"/>
</dbReference>
<keyword evidence="6" id="KW-0165">Cleavage on pair of basic residues</keyword>
<keyword evidence="9" id="KW-0677">Repeat</keyword>
<protein>
    <recommendedName>
        <fullName evidence="17">A disintegrin and metalloproteinase with thrombospondin motifs 1</fullName>
    </recommendedName>
</protein>
<dbReference type="FunFam" id="2.20.100.10:FF:000005">
    <property type="entry name" value="ADAM metallopeptidase with thrombospondin type 1 motif 9"/>
    <property type="match status" value="1"/>
</dbReference>
<dbReference type="GO" id="GO:0004222">
    <property type="term" value="F:metalloendopeptidase activity"/>
    <property type="evidence" value="ECO:0007669"/>
    <property type="project" value="InterPro"/>
</dbReference>
<dbReference type="SUPFAM" id="SSF82895">
    <property type="entry name" value="TSP-1 type 1 repeat"/>
    <property type="match status" value="3"/>
</dbReference>
<sequence>VQQAVPAEFRRRTAGGDMGNAELARRFRGSQPAPALRLLLAAAAALLVVPGVRGRPAEEDEELVLPALERAPGRETTRLRLDAFGRELLLELQPDRGFLAPGFTLQTVGRRPGPNAPSPDPAGDLAHCFYSGTVNGDPSSAAALSLCEGVRGAFYLQGEEYFIQPAPAAATVRLTPAAAGEEPPAQPPFHLLRRRRRGGGGAKCGVMDDETQPSRGAGPDGQDAGAQWAPRDRAPQRAGRPTGTGSIRKKRFVSSPRYVETMLVADQSMAEFHGSGLKHYLLTLFSVAARLYKHPSIRNSVSLVVVKILVIYEEQKGPEVTSNAALTLRNFCNWQKQHNPPSDRDAEHYDTAILFTRQDLCGAQTCDTLGMADVGTICDPSRSCSVIEDDGLQAAFTTAHELGECLMDKPQSPIQLPSDLPGTLYDANRQCQFTFGEESKHCPDAASTCTTLWCTGTSGGLLVCQTKHFPWADGTSCGEGRWCVNGKCVNKTDRKHFDTPVHGSWGPWGPWGDCSRTCGGGVQYTMRECDNPVPKNGGKYCEGKRVRYRSCNIEDCPDNNGKTFREEQCEAHNEFSKASFGSGPAVEWTPKYAGVSPKDRCKLICQAKGIGYFFVLQPKVVDGTPCSPDSTSVCVQGQCVKAGCDRIIDSKKKFDKCGICGGNGSTCKKISGSVTSAKPGYHDIVTIPTGATNIEVKQRNQRGSRNNGSFLAIKAADGTYILNGDFTLSTLEQDITYKGSVLRYSGSSAALERIRSFSPLKEPLTIQVLTVGNALRPKIKYTYFVKKKKESFNAIPTFSEWVIEEWGECSKSCGQGWQRRLVECRDINGQPASECAKEVKPASTRPCADLPCPRWQLGDWSPCSKTCGKGYKKRTLQCLSHDGGVLSQESCDPLKKPKHYIDFCTMAECS</sequence>
<evidence type="ECO:0000256" key="19">
    <source>
        <dbReference type="PIRSR" id="PIRSR613273-2"/>
    </source>
</evidence>
<dbReference type="InterPro" id="IPR000884">
    <property type="entry name" value="TSP1_rpt"/>
</dbReference>
<feature type="compositionally biased region" description="Low complexity" evidence="23">
    <location>
        <begin position="216"/>
        <end position="229"/>
    </location>
</feature>
<evidence type="ECO:0000256" key="18">
    <source>
        <dbReference type="PIRSR" id="PIRSR613273-1"/>
    </source>
</evidence>
<feature type="glycosylation site" description="N-linked (GlcNAc...) asparagine" evidence="21">
    <location>
        <position position="707"/>
    </location>
</feature>
<feature type="binding site" evidence="19">
    <location>
        <position position="260"/>
    </location>
    <ligand>
        <name>Ca(2+)</name>
        <dbReference type="ChEBI" id="CHEBI:29108"/>
        <label>1</label>
    </ligand>
</feature>
<dbReference type="Gene3D" id="2.20.100.10">
    <property type="entry name" value="Thrombospondin type-1 (TSP1) repeat"/>
    <property type="match status" value="3"/>
</dbReference>
<keyword evidence="16 21" id="KW-0325">Glycoprotein</keyword>
<dbReference type="InterPro" id="IPR002870">
    <property type="entry name" value="Peptidase_M12B_N"/>
</dbReference>
<feature type="binding site" evidence="19">
    <location>
        <position position="343"/>
    </location>
    <ligand>
        <name>Ca(2+)</name>
        <dbReference type="ChEBI" id="CHEBI:29108"/>
        <label>2</label>
    </ligand>
</feature>
<evidence type="ECO:0000256" key="17">
    <source>
        <dbReference type="ARBA" id="ARBA00072810"/>
    </source>
</evidence>
<dbReference type="SMART" id="SM00209">
    <property type="entry name" value="TSP1"/>
    <property type="match status" value="3"/>
</dbReference>
<keyword evidence="26" id="KW-1185">Reference proteome</keyword>
<dbReference type="FunFam" id="3.40.1620.60:FF:000003">
    <property type="entry name" value="A disintegrin and metalloproteinase with thrombospondin motifs 1"/>
    <property type="match status" value="1"/>
</dbReference>
<evidence type="ECO:0000256" key="5">
    <source>
        <dbReference type="ARBA" id="ARBA00022674"/>
    </source>
</evidence>
<evidence type="ECO:0000256" key="14">
    <source>
        <dbReference type="ARBA" id="ARBA00023145"/>
    </source>
</evidence>
<keyword evidence="13" id="KW-0482">Metalloprotease</keyword>
<proteinExistence type="predicted"/>
<feature type="disulfide bond" evidence="20">
    <location>
        <begin position="449"/>
        <end position="483"/>
    </location>
</feature>
<dbReference type="Pfam" id="PF01562">
    <property type="entry name" value="Pep_M12B_propep"/>
    <property type="match status" value="1"/>
</dbReference>
<feature type="active site" evidence="18 22">
    <location>
        <position position="401"/>
    </location>
</feature>
<feature type="disulfide bond" evidence="20">
    <location>
        <begin position="477"/>
        <end position="488"/>
    </location>
</feature>
<dbReference type="Pfam" id="PF19236">
    <property type="entry name" value="ADAMTS_CR_3"/>
    <property type="match status" value="1"/>
</dbReference>
<dbReference type="PROSITE" id="PS50215">
    <property type="entry name" value="ADAM_MEPRO"/>
    <property type="match status" value="1"/>
</dbReference>
<dbReference type="InterPro" id="IPR045371">
    <property type="entry name" value="ADAMTS_CR_3"/>
</dbReference>
<dbReference type="FunFam" id="2.60.120.830:FF:000001">
    <property type="entry name" value="A disintegrin and metalloproteinase with thrombospondin motifs 1"/>
    <property type="match status" value="1"/>
</dbReference>
<evidence type="ECO:0000313" key="26">
    <source>
        <dbReference type="Proteomes" id="UP000694387"/>
    </source>
</evidence>
<evidence type="ECO:0000256" key="20">
    <source>
        <dbReference type="PIRSR" id="PIRSR613273-3"/>
    </source>
</evidence>
<keyword evidence="4" id="KW-0645">Protease</keyword>
<dbReference type="PRINTS" id="PR01857">
    <property type="entry name" value="ADAMTSFAMILY"/>
</dbReference>
<dbReference type="GO" id="GO:0031012">
    <property type="term" value="C:extracellular matrix"/>
    <property type="evidence" value="ECO:0007669"/>
    <property type="project" value="InterPro"/>
</dbReference>
<feature type="disulfide bond" evidence="20">
    <location>
        <begin position="518"/>
        <end position="556"/>
    </location>
</feature>
<feature type="binding site" description="in inhibited form" evidence="19">
    <location>
        <position position="204"/>
    </location>
    <ligand>
        <name>Zn(2+)</name>
        <dbReference type="ChEBI" id="CHEBI:29105"/>
        <note>catalytic</note>
    </ligand>
</feature>
<evidence type="ECO:0000256" key="4">
    <source>
        <dbReference type="ARBA" id="ARBA00022670"/>
    </source>
</evidence>
<evidence type="ECO:0000256" key="10">
    <source>
        <dbReference type="ARBA" id="ARBA00022801"/>
    </source>
</evidence>
<keyword evidence="8" id="KW-0732">Signal</keyword>
<dbReference type="GO" id="GO:0030198">
    <property type="term" value="P:extracellular matrix organization"/>
    <property type="evidence" value="ECO:0007669"/>
    <property type="project" value="InterPro"/>
</dbReference>
<keyword evidence="11 19" id="KW-0862">Zinc</keyword>
<reference evidence="25" key="2">
    <citation type="submission" date="2025-08" db="UniProtKB">
        <authorList>
            <consortium name="Ensembl"/>
        </authorList>
    </citation>
    <scope>IDENTIFICATION</scope>
</reference>
<feature type="disulfide bond" evidence="20">
    <location>
        <begin position="431"/>
        <end position="454"/>
    </location>
</feature>
<evidence type="ECO:0000256" key="8">
    <source>
        <dbReference type="ARBA" id="ARBA00022729"/>
    </source>
</evidence>
<feature type="disulfide bond" evidence="20">
    <location>
        <begin position="529"/>
        <end position="541"/>
    </location>
</feature>
<dbReference type="InterPro" id="IPR041645">
    <property type="entry name" value="ADAMTS_CR_2"/>
</dbReference>
<dbReference type="GO" id="GO:0008270">
    <property type="term" value="F:zinc ion binding"/>
    <property type="evidence" value="ECO:0007669"/>
    <property type="project" value="InterPro"/>
</dbReference>
<keyword evidence="7 19" id="KW-0479">Metal-binding</keyword>
<feature type="binding site" evidence="19">
    <location>
        <position position="405"/>
    </location>
    <ligand>
        <name>Ca(2+)</name>
        <dbReference type="ChEBI" id="CHEBI:29108"/>
        <label>1</label>
    </ligand>
</feature>
<dbReference type="FunFam" id="2.20.100.10:FF:000048">
    <property type="entry name" value="ADAM metallopeptidase with thrombospondin type 1 motif 8"/>
    <property type="match status" value="1"/>
</dbReference>
<dbReference type="Gene3D" id="2.60.120.830">
    <property type="match status" value="1"/>
</dbReference>
<dbReference type="Gene3D" id="3.40.390.10">
    <property type="entry name" value="Collagenase (Catalytic Domain)"/>
    <property type="match status" value="1"/>
</dbReference>
<evidence type="ECO:0000256" key="9">
    <source>
        <dbReference type="ARBA" id="ARBA00022737"/>
    </source>
</evidence>
<keyword evidence="14" id="KW-0865">Zymogen</keyword>
<dbReference type="Pfam" id="PF17771">
    <property type="entry name" value="ADAMTS_CR_2"/>
    <property type="match status" value="1"/>
</dbReference>
<feature type="disulfide bond" evidence="20">
    <location>
        <begin position="378"/>
        <end position="405"/>
    </location>
</feature>
<dbReference type="CDD" id="cd04273">
    <property type="entry name" value="ZnMc_ADAMTS_like"/>
    <property type="match status" value="1"/>
</dbReference>